<dbReference type="GO" id="GO:0016020">
    <property type="term" value="C:membrane"/>
    <property type="evidence" value="ECO:0007669"/>
    <property type="project" value="UniProtKB-SubCell"/>
</dbReference>
<dbReference type="NCBIfam" id="TIGR00705">
    <property type="entry name" value="SppA_67K"/>
    <property type="match status" value="1"/>
</dbReference>
<comment type="similarity">
    <text evidence="2">Belongs to the peptidase S49 family.</text>
</comment>
<feature type="active site" description="Proton donor/acceptor" evidence="7">
    <location>
        <position position="196"/>
    </location>
</feature>
<evidence type="ECO:0000256" key="5">
    <source>
        <dbReference type="ARBA" id="ARBA00022825"/>
    </source>
</evidence>
<gene>
    <name evidence="9" type="primary">sppA</name>
    <name evidence="9" type="ORF">ESB04_04225</name>
</gene>
<evidence type="ECO:0000256" key="6">
    <source>
        <dbReference type="ARBA" id="ARBA00023136"/>
    </source>
</evidence>
<feature type="domain" description="Peptidase S49" evidence="8">
    <location>
        <begin position="375"/>
        <end position="525"/>
    </location>
</feature>
<comment type="caution">
    <text evidence="9">The sequence shown here is derived from an EMBL/GenBank/DDBJ whole genome shotgun (WGS) entry which is preliminary data.</text>
</comment>
<dbReference type="InterPro" id="IPR004634">
    <property type="entry name" value="Pept_S49_pIV"/>
</dbReference>
<dbReference type="PANTHER" id="PTHR33209:SF1">
    <property type="entry name" value="PEPTIDASE S49 DOMAIN-CONTAINING PROTEIN"/>
    <property type="match status" value="1"/>
</dbReference>
<dbReference type="PANTHER" id="PTHR33209">
    <property type="entry name" value="PROTEASE 4"/>
    <property type="match status" value="1"/>
</dbReference>
<keyword evidence="4" id="KW-0378">Hydrolase</keyword>
<evidence type="ECO:0000256" key="2">
    <source>
        <dbReference type="ARBA" id="ARBA00008683"/>
    </source>
</evidence>
<dbReference type="InterPro" id="IPR047272">
    <property type="entry name" value="S49_SppA_C"/>
</dbReference>
<dbReference type="GO" id="GO:0006465">
    <property type="term" value="P:signal peptide processing"/>
    <property type="evidence" value="ECO:0007669"/>
    <property type="project" value="InterPro"/>
</dbReference>
<evidence type="ECO:0000259" key="8">
    <source>
        <dbReference type="Pfam" id="PF01343"/>
    </source>
</evidence>
<organism evidence="9 10">
    <name type="scientific">Aquirufa rosea</name>
    <dbReference type="NCBI Taxonomy" id="2509241"/>
    <lineage>
        <taxon>Bacteria</taxon>
        <taxon>Pseudomonadati</taxon>
        <taxon>Bacteroidota</taxon>
        <taxon>Cytophagia</taxon>
        <taxon>Cytophagales</taxon>
        <taxon>Flectobacillaceae</taxon>
        <taxon>Aquirufa</taxon>
    </lineage>
</organism>
<evidence type="ECO:0000313" key="9">
    <source>
        <dbReference type="EMBL" id="RXK50863.1"/>
    </source>
</evidence>
<feature type="domain" description="Peptidase S49" evidence="8">
    <location>
        <begin position="128"/>
        <end position="276"/>
    </location>
</feature>
<keyword evidence="5" id="KW-0720">Serine protease</keyword>
<evidence type="ECO:0000256" key="7">
    <source>
        <dbReference type="PIRSR" id="PIRSR001217-1"/>
    </source>
</evidence>
<evidence type="ECO:0000313" key="10">
    <source>
        <dbReference type="Proteomes" id="UP000289455"/>
    </source>
</evidence>
<dbReference type="NCBIfam" id="TIGR00706">
    <property type="entry name" value="SppA_dom"/>
    <property type="match status" value="1"/>
</dbReference>
<reference evidence="9 10" key="1">
    <citation type="submission" date="2019-01" db="EMBL/GenBank/DDBJ databases">
        <title>Cytophagaceae bacterium strain CAR-16.</title>
        <authorList>
            <person name="Chen W.-M."/>
        </authorList>
    </citation>
    <scope>NUCLEOTIDE SEQUENCE [LARGE SCALE GENOMIC DNA]</scope>
    <source>
        <strain evidence="9 10">CAR-16</strain>
    </source>
</reference>
<feature type="active site" description="Nucleophile" evidence="7">
    <location>
        <position position="390"/>
    </location>
</feature>
<dbReference type="InterPro" id="IPR004635">
    <property type="entry name" value="Pept_S49_SppA"/>
</dbReference>
<dbReference type="Pfam" id="PF01343">
    <property type="entry name" value="Peptidase_S49"/>
    <property type="match status" value="2"/>
</dbReference>
<dbReference type="InterPro" id="IPR029045">
    <property type="entry name" value="ClpP/crotonase-like_dom_sf"/>
</dbReference>
<dbReference type="Gene3D" id="6.20.330.10">
    <property type="match status" value="1"/>
</dbReference>
<dbReference type="OrthoDB" id="9764363at2"/>
<dbReference type="InterPro" id="IPR002142">
    <property type="entry name" value="Peptidase_S49"/>
</dbReference>
<sequence>MYMWQFVKYTLATIVGMFLFLLVSIILLVGVGSAMSSSDSVYEVKENSILKLDLNRPMAENASDEDNPFAEIPNPFFSSTEKVGLIQIISALERARVDDKIKGIYLDISFPMAGYAQLSEIRDALEKFKKSGKFVYAYSNSYSEKAYYLASVANQVYLNPSGLLDFNGISVQYMFYKKAFDKLEIEPLVFRVGTYKSAVEPFIREDMSPENKEQTLSFIRSINHVVFNKISLSKGLSIPKLDRIADSLQAMNPQKAEKLGMLKLGYWDQFESLLKKSIKIGDKEKLSLVKLTDYLHAKNPIPEVEGTKKIAILVAEGEIVGTRGGEGSIGSDDFVKELRKLRDNSSVKAIVLRIDSPGGSSLASDIMWREILLAKKVKPVIASMSNYAASGGYYMAMGADVIVAQPTTITGSIGIFAQWLNLDNFFKNKLGITQDHVSTHEHSHFLNSAGQLTDFEKSIIQNMVNKGYESFTTKAAEGRKMSVEKLKSLAGGRVWTGEQAQKNGLVDELGGLDKAIAIAAQKSKLKDGDYKVAVYPKAKSFFDTLLESATSSESMELRWAQSNIPWAKSIFELDRIKKREGFLAMMPYMMELD</sequence>
<dbReference type="EMBL" id="SDHY01000002">
    <property type="protein sequence ID" value="RXK50863.1"/>
    <property type="molecule type" value="Genomic_DNA"/>
</dbReference>
<dbReference type="Gene3D" id="3.90.226.10">
    <property type="entry name" value="2-enoyl-CoA Hydratase, Chain A, domain 1"/>
    <property type="match status" value="2"/>
</dbReference>
<dbReference type="CDD" id="cd07023">
    <property type="entry name" value="S49_Sppa_N_C"/>
    <property type="match status" value="1"/>
</dbReference>
<keyword evidence="3" id="KW-0645">Protease</keyword>
<comment type="subcellular location">
    <subcellularLocation>
        <location evidence="1">Membrane</location>
    </subcellularLocation>
</comment>
<dbReference type="InterPro" id="IPR047217">
    <property type="entry name" value="S49_SppA_67K_type_N"/>
</dbReference>
<dbReference type="Proteomes" id="UP000289455">
    <property type="component" value="Unassembled WGS sequence"/>
</dbReference>
<evidence type="ECO:0000256" key="1">
    <source>
        <dbReference type="ARBA" id="ARBA00004370"/>
    </source>
</evidence>
<evidence type="ECO:0000256" key="4">
    <source>
        <dbReference type="ARBA" id="ARBA00022801"/>
    </source>
</evidence>
<dbReference type="PIRSF" id="PIRSF001217">
    <property type="entry name" value="Protease_4_SppA"/>
    <property type="match status" value="1"/>
</dbReference>
<name>A0A4Q1C136_9BACT</name>
<accession>A0A4Q1C136</accession>
<dbReference type="SUPFAM" id="SSF52096">
    <property type="entry name" value="ClpP/crotonase"/>
    <property type="match status" value="2"/>
</dbReference>
<proteinExistence type="inferred from homology"/>
<evidence type="ECO:0000256" key="3">
    <source>
        <dbReference type="ARBA" id="ARBA00022670"/>
    </source>
</evidence>
<keyword evidence="6" id="KW-0472">Membrane</keyword>
<dbReference type="GO" id="GO:0008236">
    <property type="term" value="F:serine-type peptidase activity"/>
    <property type="evidence" value="ECO:0007669"/>
    <property type="project" value="UniProtKB-KW"/>
</dbReference>
<dbReference type="AlphaFoldDB" id="A0A4Q1C136"/>
<dbReference type="CDD" id="cd07018">
    <property type="entry name" value="S49_SppA_67K_type"/>
    <property type="match status" value="1"/>
</dbReference>
<protein>
    <submittedName>
        <fullName evidence="9">Signal peptide peptidase SppA</fullName>
    </submittedName>
</protein>
<keyword evidence="10" id="KW-1185">Reference proteome</keyword>